<feature type="transmembrane region" description="Helical" evidence="1">
    <location>
        <begin position="142"/>
        <end position="167"/>
    </location>
</feature>
<evidence type="ECO:0000313" key="2">
    <source>
        <dbReference type="EMBL" id="SHG03429.1"/>
    </source>
</evidence>
<feature type="transmembrane region" description="Helical" evidence="1">
    <location>
        <begin position="337"/>
        <end position="358"/>
    </location>
</feature>
<gene>
    <name evidence="2" type="ORF">SAMN05216225_101323</name>
</gene>
<dbReference type="EMBL" id="FQVW01000013">
    <property type="protein sequence ID" value="SHG03429.1"/>
    <property type="molecule type" value="Genomic_DNA"/>
</dbReference>
<keyword evidence="1" id="KW-0812">Transmembrane</keyword>
<feature type="transmembrane region" description="Helical" evidence="1">
    <location>
        <begin position="275"/>
        <end position="294"/>
    </location>
</feature>
<feature type="transmembrane region" description="Helical" evidence="1">
    <location>
        <begin position="252"/>
        <end position="268"/>
    </location>
</feature>
<evidence type="ECO:0000313" key="3">
    <source>
        <dbReference type="Proteomes" id="UP000183988"/>
    </source>
</evidence>
<sequence length="436" mass="50413">MAFLLFLTCLVILIIGGITEKKIYSPIILFSALWAIILFFAQFELFGLTGTSYYTFLIIFIGLISYFGGYYFFRFIKPVKSVNYSSDIYIEKEWNFILKILILISLSVLVITSISSITLMIQGYSISDIRYIMGMGRFDSGIINILYAYITKPVTMLMIPISAYYFFGPQRNIKIMLLTISLVMLNVLTDGGRFILLYLLINFCLTLLIFKGKRKFRYKLRTKATFYLTFFISIAFIIYVTTIRGSSISETLYMYTVGAISHLSYRLDVIDNINIYTYGFSSLLGFIRPGFIIFEKLGYPLPGLVNNAERLNMELEEAVLIGDGVRFNAFTTLFYNFYIDLGLIGVFLGSFLFGVISYITYRNFMIRMNLLNFTIYLLIAQSLLTSMVRFQFSKFSFALCFIYIILITIQVRVKKQAKTNMFKNNQRLVGVYRIKD</sequence>
<feature type="transmembrane region" description="Helical" evidence="1">
    <location>
        <begin position="224"/>
        <end position="240"/>
    </location>
</feature>
<proteinExistence type="predicted"/>
<feature type="transmembrane region" description="Helical" evidence="1">
    <location>
        <begin position="27"/>
        <end position="46"/>
    </location>
</feature>
<evidence type="ECO:0000256" key="1">
    <source>
        <dbReference type="SAM" id="Phobius"/>
    </source>
</evidence>
<feature type="transmembrane region" description="Helical" evidence="1">
    <location>
        <begin position="194"/>
        <end position="212"/>
    </location>
</feature>
<keyword evidence="3" id="KW-1185">Reference proteome</keyword>
<dbReference type="RefSeq" id="WP_072889615.1">
    <property type="nucleotide sequence ID" value="NZ_FQVW01000013.1"/>
</dbReference>
<feature type="transmembrane region" description="Helical" evidence="1">
    <location>
        <begin position="53"/>
        <end position="76"/>
    </location>
</feature>
<dbReference type="STRING" id="930117.SAMN05216225_101323"/>
<dbReference type="AlphaFoldDB" id="A0A1M5GI94"/>
<name>A0A1M5GI94_9BACI</name>
<dbReference type="NCBIfam" id="TIGR04370">
    <property type="entry name" value="glyco_rpt_poly"/>
    <property type="match status" value="1"/>
</dbReference>
<accession>A0A1M5GI94</accession>
<keyword evidence="1" id="KW-1133">Transmembrane helix</keyword>
<reference evidence="2 3" key="1">
    <citation type="submission" date="2016-11" db="EMBL/GenBank/DDBJ databases">
        <authorList>
            <person name="Jaros S."/>
            <person name="Januszkiewicz K."/>
            <person name="Wedrychowicz H."/>
        </authorList>
    </citation>
    <scope>NUCLEOTIDE SEQUENCE [LARGE SCALE GENOMIC DNA]</scope>
    <source>
        <strain evidence="2 3">IBRC-M 10683</strain>
    </source>
</reference>
<feature type="transmembrane region" description="Helical" evidence="1">
    <location>
        <begin position="96"/>
        <end position="121"/>
    </location>
</feature>
<feature type="transmembrane region" description="Helical" evidence="1">
    <location>
        <begin position="370"/>
        <end position="389"/>
    </location>
</feature>
<organism evidence="2 3">
    <name type="scientific">Ornithinibacillus halophilus</name>
    <dbReference type="NCBI Taxonomy" id="930117"/>
    <lineage>
        <taxon>Bacteria</taxon>
        <taxon>Bacillati</taxon>
        <taxon>Bacillota</taxon>
        <taxon>Bacilli</taxon>
        <taxon>Bacillales</taxon>
        <taxon>Bacillaceae</taxon>
        <taxon>Ornithinibacillus</taxon>
    </lineage>
</organism>
<keyword evidence="1" id="KW-0472">Membrane</keyword>
<protein>
    <submittedName>
        <fullName evidence="2">Oligosaccharide repeat unit polymerase</fullName>
    </submittedName>
</protein>
<dbReference type="OrthoDB" id="2962842at2"/>
<dbReference type="Proteomes" id="UP000183988">
    <property type="component" value="Unassembled WGS sequence"/>
</dbReference>
<feature type="transmembrane region" description="Helical" evidence="1">
    <location>
        <begin position="395"/>
        <end position="413"/>
    </location>
</feature>